<proteinExistence type="predicted"/>
<dbReference type="AlphaFoldDB" id="A0A285D3P8"/>
<dbReference type="Proteomes" id="UP000219546">
    <property type="component" value="Unassembled WGS sequence"/>
</dbReference>
<name>A0A285D3P8_9BACI</name>
<dbReference type="PANTHER" id="PTHR37804:SF1">
    <property type="entry name" value="CDAA REGULATORY PROTEIN CDAR"/>
    <property type="match status" value="1"/>
</dbReference>
<dbReference type="Gene3D" id="2.170.120.30">
    <property type="match status" value="2"/>
</dbReference>
<dbReference type="Pfam" id="PF07949">
    <property type="entry name" value="YbbR"/>
    <property type="match status" value="3"/>
</dbReference>
<dbReference type="InterPro" id="IPR053154">
    <property type="entry name" value="c-di-AMP_regulator"/>
</dbReference>
<keyword evidence="2" id="KW-1185">Reference proteome</keyword>
<evidence type="ECO:0000313" key="1">
    <source>
        <dbReference type="EMBL" id="SNX74315.1"/>
    </source>
</evidence>
<evidence type="ECO:0000313" key="2">
    <source>
        <dbReference type="Proteomes" id="UP000219546"/>
    </source>
</evidence>
<dbReference type="OrthoDB" id="2960905at2"/>
<dbReference type="RefSeq" id="WP_097159870.1">
    <property type="nucleotide sequence ID" value="NZ_JBEPMQ010000009.1"/>
</dbReference>
<dbReference type="Gene3D" id="2.170.120.40">
    <property type="entry name" value="YbbR-like domain"/>
    <property type="match status" value="2"/>
</dbReference>
<dbReference type="PANTHER" id="PTHR37804">
    <property type="entry name" value="CDAA REGULATORY PROTEIN CDAR"/>
    <property type="match status" value="1"/>
</dbReference>
<reference evidence="1 2" key="1">
    <citation type="submission" date="2017-08" db="EMBL/GenBank/DDBJ databases">
        <authorList>
            <person name="de Groot N.N."/>
        </authorList>
    </citation>
    <scope>NUCLEOTIDE SEQUENCE [LARGE SCALE GENOMIC DNA]</scope>
    <source>
        <strain evidence="1 2">JC228</strain>
    </source>
</reference>
<organism evidence="1 2">
    <name type="scientific">Bacillus oleivorans</name>
    <dbReference type="NCBI Taxonomy" id="1448271"/>
    <lineage>
        <taxon>Bacteria</taxon>
        <taxon>Bacillati</taxon>
        <taxon>Bacillota</taxon>
        <taxon>Bacilli</taxon>
        <taxon>Bacillales</taxon>
        <taxon>Bacillaceae</taxon>
        <taxon>Bacillus</taxon>
    </lineage>
</organism>
<sequence length="408" mass="45032">MDKFMESPWFLRIVAFLLALLLYTSVNFQQDDTVQDSNGAGNNSETLEVPVNLYYDTDNLVVTGAPETVAVNIQGPRTIVQSAIRLKDFEVYIDLTNAEIGQQEVQIQIRNLSDKLTATIDPTYVTVSVQEKVTREFTVEPEFNADLLEEGFIAGQPTVDPKTVQITGAKDIVEQISYVKATIDTNGTLDNTVTREARVQVLDRFLNKLDVIVEPEIVDVTIPVRPIEKTVPIVIKREGVLPEGITVESMTLSEESTTIRAVSQEILDQINDIEIPVNMAELTGSREITIPLELPEGVLLMEPNEVTLTITLTKEVTFTEIPIEVEGLGENEEIEFVNPETGSINISLIGSPEVINSIEADALQVLIDVSTLEAGEHEVALSFTPPENVDWEISESTVQILIQEPAEG</sequence>
<accession>A0A285D3P8</accession>
<dbReference type="EMBL" id="OAOP01000009">
    <property type="protein sequence ID" value="SNX74315.1"/>
    <property type="molecule type" value="Genomic_DNA"/>
</dbReference>
<dbReference type="InterPro" id="IPR012505">
    <property type="entry name" value="YbbR"/>
</dbReference>
<gene>
    <name evidence="1" type="ORF">SAMN05877753_10915</name>
</gene>
<protein>
    <submittedName>
        <fullName evidence="1">YbbR domain-containing protein</fullName>
    </submittedName>
</protein>